<keyword evidence="1" id="KW-1185">Reference proteome</keyword>
<dbReference type="Proteomes" id="UP000790787">
    <property type="component" value="Chromosome 19"/>
</dbReference>
<protein>
    <submittedName>
        <fullName evidence="2">PRA1 family protein E-like</fullName>
    </submittedName>
</protein>
<proteinExistence type="predicted"/>
<evidence type="ECO:0000313" key="2">
    <source>
        <dbReference type="RefSeq" id="XP_075095386.1"/>
    </source>
</evidence>
<reference evidence="1" key="1">
    <citation type="journal article" date="2014" name="Nat. Commun.">
        <title>The tobacco genome sequence and its comparison with those of tomato and potato.</title>
        <authorList>
            <person name="Sierro N."/>
            <person name="Battey J.N."/>
            <person name="Ouadi S."/>
            <person name="Bakaher N."/>
            <person name="Bovet L."/>
            <person name="Willig A."/>
            <person name="Goepfert S."/>
            <person name="Peitsch M.C."/>
            <person name="Ivanov N.V."/>
        </authorList>
    </citation>
    <scope>NUCLEOTIDE SEQUENCE [LARGE SCALE GENOMIC DNA]</scope>
</reference>
<accession>A0AC58TDT7</accession>
<reference evidence="2" key="2">
    <citation type="submission" date="2025-08" db="UniProtKB">
        <authorList>
            <consortium name="RefSeq"/>
        </authorList>
    </citation>
    <scope>IDENTIFICATION</scope>
    <source>
        <tissue evidence="2">Leaf</tissue>
    </source>
</reference>
<dbReference type="RefSeq" id="XP_075095386.1">
    <property type="nucleotide sequence ID" value="XM_075239285.1"/>
</dbReference>
<name>A0AC58TDT7_TOBAC</name>
<gene>
    <name evidence="2" type="primary">LOC107766310</name>
</gene>
<evidence type="ECO:0000313" key="1">
    <source>
        <dbReference type="Proteomes" id="UP000790787"/>
    </source>
</evidence>
<sequence>MGCQILVKRSKGKRTIHRQAKENTQEAERENILRIQNPSAESISKTQKQQIIAMSEKPSNYGTLPTSTPPPPPTTHSARKPPRPPPPGPLPPQPPRPSTTFLSTTRSNTAARRPWRVFFDYTLFSLPYNYSEAISRVRRNLNYFRVNYAMVILLIIFLSLIYNPISMIVFLVVSIAWLYYFSEEPIVILGAHLDDRLVLVGLGLVTVIALAFTHVGLNVLVALIIGFCVLGLHGSLRGTGDLFLDENEAAEGGLLSVVS</sequence>
<organism evidence="1 2">
    <name type="scientific">Nicotiana tabacum</name>
    <name type="common">Common tobacco</name>
    <dbReference type="NCBI Taxonomy" id="4097"/>
    <lineage>
        <taxon>Eukaryota</taxon>
        <taxon>Viridiplantae</taxon>
        <taxon>Streptophyta</taxon>
        <taxon>Embryophyta</taxon>
        <taxon>Tracheophyta</taxon>
        <taxon>Spermatophyta</taxon>
        <taxon>Magnoliopsida</taxon>
        <taxon>eudicotyledons</taxon>
        <taxon>Gunneridae</taxon>
        <taxon>Pentapetalae</taxon>
        <taxon>asterids</taxon>
        <taxon>lamiids</taxon>
        <taxon>Solanales</taxon>
        <taxon>Solanaceae</taxon>
        <taxon>Nicotianoideae</taxon>
        <taxon>Nicotianeae</taxon>
        <taxon>Nicotiana</taxon>
    </lineage>
</organism>